<dbReference type="SUPFAM" id="SSF52833">
    <property type="entry name" value="Thioredoxin-like"/>
    <property type="match status" value="1"/>
</dbReference>
<reference evidence="4 5" key="1">
    <citation type="submission" date="2019-10" db="EMBL/GenBank/DDBJ databases">
        <title>Rubrobacter sp nov SCSIO 52090 isolated from a deep-sea sediment in the South China Sea.</title>
        <authorList>
            <person name="Chen R.W."/>
        </authorList>
    </citation>
    <scope>NUCLEOTIDE SEQUENCE [LARGE SCALE GENOMIC DNA]</scope>
    <source>
        <strain evidence="4 5">SCSIO 52909</strain>
    </source>
</reference>
<organism evidence="4 5">
    <name type="scientific">Rubrobacter tropicus</name>
    <dbReference type="NCBI Taxonomy" id="2653851"/>
    <lineage>
        <taxon>Bacteria</taxon>
        <taxon>Bacillati</taxon>
        <taxon>Actinomycetota</taxon>
        <taxon>Rubrobacteria</taxon>
        <taxon>Rubrobacterales</taxon>
        <taxon>Rubrobacteraceae</taxon>
        <taxon>Rubrobacter</taxon>
    </lineage>
</organism>
<accession>A0A6G8QA81</accession>
<feature type="active site" description="Nucleophile" evidence="2">
    <location>
        <position position="14"/>
    </location>
</feature>
<dbReference type="Proteomes" id="UP000501452">
    <property type="component" value="Chromosome"/>
</dbReference>
<evidence type="ECO:0000313" key="4">
    <source>
        <dbReference type="EMBL" id="QIN83217.1"/>
    </source>
</evidence>
<dbReference type="GO" id="GO:1901170">
    <property type="term" value="P:naphthalene catabolic process"/>
    <property type="evidence" value="ECO:0007669"/>
    <property type="project" value="InterPro"/>
</dbReference>
<dbReference type="PIRSF" id="PIRSF006386">
    <property type="entry name" value="HCCAis_GSTk"/>
    <property type="match status" value="1"/>
</dbReference>
<dbReference type="InterPro" id="IPR036249">
    <property type="entry name" value="Thioredoxin-like_sf"/>
</dbReference>
<evidence type="ECO:0000259" key="3">
    <source>
        <dbReference type="Pfam" id="PF01323"/>
    </source>
</evidence>
<dbReference type="InterPro" id="IPR014440">
    <property type="entry name" value="HCCAis_GSTk"/>
</dbReference>
<name>A0A6G8QA81_9ACTN</name>
<feature type="domain" description="DSBA-like thioredoxin" evidence="3">
    <location>
        <begin position="6"/>
        <end position="193"/>
    </location>
</feature>
<dbReference type="InterPro" id="IPR051924">
    <property type="entry name" value="GST_Kappa/NadH"/>
</dbReference>
<dbReference type="KEGG" id="rub:GBA63_11615"/>
<dbReference type="EC" id="5.99.1.4" evidence="1"/>
<evidence type="ECO:0000313" key="5">
    <source>
        <dbReference type="Proteomes" id="UP000501452"/>
    </source>
</evidence>
<gene>
    <name evidence="4" type="ORF">GBA63_11615</name>
</gene>
<dbReference type="Gene3D" id="3.40.30.10">
    <property type="entry name" value="Glutaredoxin"/>
    <property type="match status" value="1"/>
</dbReference>
<dbReference type="PANTHER" id="PTHR42943:SF2">
    <property type="entry name" value="GLUTATHIONE S-TRANSFERASE KAPPA 1"/>
    <property type="match status" value="1"/>
</dbReference>
<evidence type="ECO:0000256" key="1">
    <source>
        <dbReference type="PIRNR" id="PIRNR006386"/>
    </source>
</evidence>
<dbReference type="InterPro" id="IPR044087">
    <property type="entry name" value="NahD-like"/>
</dbReference>
<dbReference type="InterPro" id="IPR001853">
    <property type="entry name" value="DSBA-like_thioredoxin_dom"/>
</dbReference>
<dbReference type="GO" id="GO:0004602">
    <property type="term" value="F:glutathione peroxidase activity"/>
    <property type="evidence" value="ECO:0007669"/>
    <property type="project" value="TreeGrafter"/>
</dbReference>
<dbReference type="PANTHER" id="PTHR42943">
    <property type="entry name" value="GLUTATHIONE S-TRANSFERASE KAPPA"/>
    <property type="match status" value="1"/>
</dbReference>
<dbReference type="EMBL" id="CP045119">
    <property type="protein sequence ID" value="QIN83217.1"/>
    <property type="molecule type" value="Genomic_DNA"/>
</dbReference>
<keyword evidence="1 4" id="KW-0413">Isomerase</keyword>
<dbReference type="GO" id="GO:0018845">
    <property type="term" value="F:2-hydroxychromene-2-carboxylate isomerase activity"/>
    <property type="evidence" value="ECO:0007669"/>
    <property type="project" value="UniProtKB-UniRule"/>
</dbReference>
<dbReference type="CDD" id="cd03022">
    <property type="entry name" value="DsbA_HCCA_Iso"/>
    <property type="match status" value="1"/>
</dbReference>
<dbReference type="GO" id="GO:0006749">
    <property type="term" value="P:glutathione metabolic process"/>
    <property type="evidence" value="ECO:0007669"/>
    <property type="project" value="TreeGrafter"/>
</dbReference>
<dbReference type="AlphaFoldDB" id="A0A6G8QA81"/>
<protein>
    <recommendedName>
        <fullName evidence="1">2-hydroxychromene-2-carboxylate isomerase</fullName>
        <ecNumber evidence="1">5.99.1.4</ecNumber>
    </recommendedName>
</protein>
<keyword evidence="5" id="KW-1185">Reference proteome</keyword>
<dbReference type="RefSeq" id="WP_166176293.1">
    <property type="nucleotide sequence ID" value="NZ_CP045119.1"/>
</dbReference>
<sequence length="202" mass="22459">MDAVELNFWFEFGSTYSYVSAARIGAAAARAGVPVVWEPFLLGPIFAEQGWDDSPFNVYPAKGRYMWRDMERLCSKYGIPFARPSRFPRSGVAAARVACFAGKTKEPWLPDFARAVFRANFADDREIGEADEVRSILDSLGLPGARIFDEAHAPANRQRLREQTRRASELGIFGAPSFVVGGELFWGNDRLEDALAWAGADQ</sequence>
<comment type="catalytic activity">
    <reaction evidence="1">
        <text>2-hydroxychromene-2-carboxylate = (3E)-4-(2-hydroxyphenyl)-2-oxobut-3-enoate</text>
        <dbReference type="Rhea" id="RHEA:27401"/>
        <dbReference type="ChEBI" id="CHEBI:59350"/>
        <dbReference type="ChEBI" id="CHEBI:59353"/>
        <dbReference type="EC" id="5.99.1.4"/>
    </reaction>
</comment>
<dbReference type="Pfam" id="PF01323">
    <property type="entry name" value="DSBA"/>
    <property type="match status" value="1"/>
</dbReference>
<dbReference type="GO" id="GO:0004364">
    <property type="term" value="F:glutathione transferase activity"/>
    <property type="evidence" value="ECO:0007669"/>
    <property type="project" value="TreeGrafter"/>
</dbReference>
<proteinExistence type="inferred from homology"/>
<evidence type="ECO:0000256" key="2">
    <source>
        <dbReference type="PIRSR" id="PIRSR006386-1"/>
    </source>
</evidence>
<comment type="similarity">
    <text evidence="1">Belongs to the GST superfamily. NadH family.</text>
</comment>